<name>A0A4P7MUX8_PYROR</name>
<protein>
    <submittedName>
        <fullName evidence="2">Uncharacterized protein</fullName>
    </submittedName>
</protein>
<feature type="compositionally biased region" description="Basic and acidic residues" evidence="1">
    <location>
        <begin position="456"/>
        <end position="469"/>
    </location>
</feature>
<dbReference type="EMBL" id="CP034204">
    <property type="protein sequence ID" value="QBZ53919.1"/>
    <property type="molecule type" value="Genomic_DNA"/>
</dbReference>
<dbReference type="OMA" id="RRSADHN"/>
<reference evidence="2 3" key="1">
    <citation type="journal article" date="2019" name="Mol. Biol. Evol.">
        <title>Blast fungal genomes show frequent chromosomal changes, gene gains and losses, and effector gene turnover.</title>
        <authorList>
            <person name="Gomez Luciano L.B."/>
            <person name="Jason Tsai I."/>
            <person name="Chuma I."/>
            <person name="Tosa Y."/>
            <person name="Chen Y.H."/>
            <person name="Li J.Y."/>
            <person name="Li M.Y."/>
            <person name="Jade Lu M.Y."/>
            <person name="Nakayashiki H."/>
            <person name="Li W.H."/>
        </authorList>
    </citation>
    <scope>NUCLEOTIDE SEQUENCE [LARGE SCALE GENOMIC DNA]</scope>
    <source>
        <strain evidence="2">MZ5-1-6</strain>
    </source>
</reference>
<dbReference type="PROSITE" id="PS51140">
    <property type="entry name" value="CUE"/>
    <property type="match status" value="1"/>
</dbReference>
<organism evidence="2 3">
    <name type="scientific">Pyricularia oryzae</name>
    <name type="common">Rice blast fungus</name>
    <name type="synonym">Magnaporthe oryzae</name>
    <dbReference type="NCBI Taxonomy" id="318829"/>
    <lineage>
        <taxon>Eukaryota</taxon>
        <taxon>Fungi</taxon>
        <taxon>Dikarya</taxon>
        <taxon>Ascomycota</taxon>
        <taxon>Pezizomycotina</taxon>
        <taxon>Sordariomycetes</taxon>
        <taxon>Sordariomycetidae</taxon>
        <taxon>Magnaporthales</taxon>
        <taxon>Pyriculariaceae</taxon>
        <taxon>Pyricularia</taxon>
    </lineage>
</organism>
<feature type="compositionally biased region" description="Low complexity" evidence="1">
    <location>
        <begin position="252"/>
        <end position="267"/>
    </location>
</feature>
<dbReference type="SMR" id="A0A4P7MUX8"/>
<evidence type="ECO:0000256" key="1">
    <source>
        <dbReference type="SAM" id="MobiDB-lite"/>
    </source>
</evidence>
<feature type="compositionally biased region" description="Basic and acidic residues" evidence="1">
    <location>
        <begin position="201"/>
        <end position="213"/>
    </location>
</feature>
<dbReference type="GO" id="GO:0005737">
    <property type="term" value="C:cytoplasm"/>
    <property type="evidence" value="ECO:0007669"/>
    <property type="project" value="TreeGrafter"/>
</dbReference>
<feature type="region of interest" description="Disordered" evidence="1">
    <location>
        <begin position="122"/>
        <end position="156"/>
    </location>
</feature>
<dbReference type="GO" id="GO:0006511">
    <property type="term" value="P:ubiquitin-dependent protein catabolic process"/>
    <property type="evidence" value="ECO:0007669"/>
    <property type="project" value="TreeGrafter"/>
</dbReference>
<dbReference type="InterPro" id="IPR003892">
    <property type="entry name" value="CUE"/>
</dbReference>
<sequence>MSAQSDANKVSGTAVSVPESPTTARPFEMDDDDVQESTGLESSGTTTAPGASSTTTTSAAAASRGQEGAAPPKPQRPMTEAQKHQMMLKEAFPTLDDAVIRAVLTASGGKIDPAFNALLEMTDPDAASREVDEPAPPQPPRPSAVEGATAQSQLEADELYARQLAQHYENVGAYEERTSRRPARQQTGLDPSRNYRGQSDANREPERNFMDDDLPIIRENLRKGFQETQKTVNTWFQTIKKRIDEEFSDEPQQQQGHQGMGRGQSSQAGRSQYGSGRVSADASRRSGDYERYDADPQVLSDDFAGMKFNTDGTPVGRAQPNPNIFRPPPPSVSPKPGADGRKVAFRDGAEEIGDVYNVSPQSTGTSPAPGAGATASGNAGKPSKWQPLSTVEPSPIADNDPFSLGDSDDDKDSSHTSSGTKGHKKTASSTSGGDIKMEDAERLRKAAAEAMNDSLVDDKKAGETTVKKD</sequence>
<feature type="region of interest" description="Disordered" evidence="1">
    <location>
        <begin position="171"/>
        <end position="213"/>
    </location>
</feature>
<dbReference type="CDD" id="cd14372">
    <property type="entry name" value="CUE_Cue5p_like"/>
    <property type="match status" value="1"/>
</dbReference>
<feature type="region of interest" description="Disordered" evidence="1">
    <location>
        <begin position="243"/>
        <end position="469"/>
    </location>
</feature>
<dbReference type="Pfam" id="PF02845">
    <property type="entry name" value="CUE"/>
    <property type="match status" value="1"/>
</dbReference>
<feature type="compositionally biased region" description="Basic and acidic residues" evidence="1">
    <location>
        <begin position="435"/>
        <end position="447"/>
    </location>
</feature>
<dbReference type="Proteomes" id="UP000294847">
    <property type="component" value="Chromosome 1"/>
</dbReference>
<feature type="compositionally biased region" description="Basic and acidic residues" evidence="1">
    <location>
        <begin position="338"/>
        <end position="349"/>
    </location>
</feature>
<feature type="compositionally biased region" description="Low complexity" evidence="1">
    <location>
        <begin position="362"/>
        <end position="380"/>
    </location>
</feature>
<dbReference type="InterPro" id="IPR009060">
    <property type="entry name" value="UBA-like_sf"/>
</dbReference>
<dbReference type="FunFam" id="1.10.8.10:FF:000064">
    <property type="entry name" value="Similar to CUE domain-containing protein"/>
    <property type="match status" value="1"/>
</dbReference>
<feature type="region of interest" description="Disordered" evidence="1">
    <location>
        <begin position="1"/>
        <end position="89"/>
    </location>
</feature>
<feature type="compositionally biased region" description="Polar residues" evidence="1">
    <location>
        <begin position="1"/>
        <end position="23"/>
    </location>
</feature>
<dbReference type="GO" id="GO:0043130">
    <property type="term" value="F:ubiquitin binding"/>
    <property type="evidence" value="ECO:0007669"/>
    <property type="project" value="InterPro"/>
</dbReference>
<accession>A0A4P7MUX8</accession>
<dbReference type="GO" id="GO:0031624">
    <property type="term" value="F:ubiquitin conjugating enzyme binding"/>
    <property type="evidence" value="ECO:0007669"/>
    <property type="project" value="TreeGrafter"/>
</dbReference>
<evidence type="ECO:0000313" key="2">
    <source>
        <dbReference type="EMBL" id="QBZ53919.1"/>
    </source>
</evidence>
<dbReference type="VEuPathDB" id="FungiDB:M_BR32_EuGene_00082911"/>
<dbReference type="Gene3D" id="1.10.8.10">
    <property type="entry name" value="DNA helicase RuvA subunit, C-terminal domain"/>
    <property type="match status" value="1"/>
</dbReference>
<dbReference type="SUPFAM" id="SSF46934">
    <property type="entry name" value="UBA-like"/>
    <property type="match status" value="1"/>
</dbReference>
<gene>
    <name evidence="2" type="ORF">PoMZ_09609</name>
</gene>
<dbReference type="PANTHER" id="PTHR16461">
    <property type="entry name" value="TOLL-INTERACTING PROTEIN"/>
    <property type="match status" value="1"/>
</dbReference>
<dbReference type="AlphaFoldDB" id="A0A4P7MUX8"/>
<dbReference type="SMART" id="SM00546">
    <property type="entry name" value="CUE"/>
    <property type="match status" value="1"/>
</dbReference>
<dbReference type="InterPro" id="IPR041807">
    <property type="entry name" value="Cue5/Don1_CUE"/>
</dbReference>
<proteinExistence type="predicted"/>
<dbReference type="PANTHER" id="PTHR16461:SF5">
    <property type="entry name" value="TOLL-INTERACTING PROTEIN"/>
    <property type="match status" value="1"/>
</dbReference>
<feature type="compositionally biased region" description="Basic and acidic residues" evidence="1">
    <location>
        <begin position="282"/>
        <end position="294"/>
    </location>
</feature>
<feature type="compositionally biased region" description="Polar residues" evidence="1">
    <location>
        <begin position="184"/>
        <end position="200"/>
    </location>
</feature>
<evidence type="ECO:0000313" key="3">
    <source>
        <dbReference type="Proteomes" id="UP000294847"/>
    </source>
</evidence>
<feature type="compositionally biased region" description="Low complexity" evidence="1">
    <location>
        <begin position="36"/>
        <end position="70"/>
    </location>
</feature>